<protein>
    <recommendedName>
        <fullName evidence="1">DUF4325 domain-containing protein</fullName>
    </recommendedName>
</protein>
<dbReference type="RefSeq" id="WP_146682464.1">
    <property type="nucleotide sequence ID" value="NZ_CP019646.1"/>
</dbReference>
<dbReference type="InterPro" id="IPR025474">
    <property type="entry name" value="DUF4325"/>
</dbReference>
<dbReference type="Pfam" id="PF14213">
    <property type="entry name" value="DUF4325"/>
    <property type="match status" value="1"/>
</dbReference>
<evidence type="ECO:0000313" key="2">
    <source>
        <dbReference type="EMBL" id="AQQ70178.1"/>
    </source>
</evidence>
<dbReference type="EMBL" id="CP019646">
    <property type="protein sequence ID" value="AQQ70178.1"/>
    <property type="molecule type" value="Genomic_DNA"/>
</dbReference>
<dbReference type="OrthoDB" id="512307at2"/>
<evidence type="ECO:0000313" key="3">
    <source>
        <dbReference type="Proteomes" id="UP000188181"/>
    </source>
</evidence>
<dbReference type="Proteomes" id="UP000188181">
    <property type="component" value="Chromosome"/>
</dbReference>
<evidence type="ECO:0000259" key="1">
    <source>
        <dbReference type="Pfam" id="PF14213"/>
    </source>
</evidence>
<sequence>MEKQIELSIFEIVGSPLCVASGDGEKVYERLDQAFSNGVEVKLSFGNIDTLTSAFLNAAIGQLYGSYSEEQIRNLLKVQDMQPDDMALLKRVVETAKLYFKDPDGFDKANREAMEED</sequence>
<dbReference type="STRING" id="1851148.SMSP2_00521"/>
<feature type="domain" description="DUF4325" evidence="1">
    <location>
        <begin position="23"/>
        <end position="85"/>
    </location>
</feature>
<accession>A0A1Q2MCA9</accession>
<reference evidence="3" key="1">
    <citation type="submission" date="2017-02" db="EMBL/GenBank/DDBJ databases">
        <title>Comparative genomics and description of representatives of a novel lineage of planctomycetes thriving in anoxic sediments.</title>
        <authorList>
            <person name="Spring S."/>
            <person name="Bunk B."/>
            <person name="Sproer C."/>
        </authorList>
    </citation>
    <scope>NUCLEOTIDE SEQUENCE [LARGE SCALE GENOMIC DNA]</scope>
    <source>
        <strain evidence="3">SM-Chi-D1</strain>
    </source>
</reference>
<organism evidence="2 3">
    <name type="scientific">Limihaloglobus sulfuriphilus</name>
    <dbReference type="NCBI Taxonomy" id="1851148"/>
    <lineage>
        <taxon>Bacteria</taxon>
        <taxon>Pseudomonadati</taxon>
        <taxon>Planctomycetota</taxon>
        <taxon>Phycisphaerae</taxon>
        <taxon>Sedimentisphaerales</taxon>
        <taxon>Sedimentisphaeraceae</taxon>
        <taxon>Limihaloglobus</taxon>
    </lineage>
</organism>
<name>A0A1Q2MCA9_9BACT</name>
<proteinExistence type="predicted"/>
<keyword evidence="3" id="KW-1185">Reference proteome</keyword>
<gene>
    <name evidence="2" type="ORF">SMSP2_00521</name>
</gene>
<dbReference type="KEGG" id="pbas:SMSP2_00521"/>
<dbReference type="AlphaFoldDB" id="A0A1Q2MCA9"/>